<dbReference type="GO" id="GO:0005375">
    <property type="term" value="F:copper ion transmembrane transporter activity"/>
    <property type="evidence" value="ECO:0007669"/>
    <property type="project" value="UniProtKB-UniRule"/>
</dbReference>
<dbReference type="Pfam" id="PF04145">
    <property type="entry name" value="Ctr"/>
    <property type="match status" value="1"/>
</dbReference>
<feature type="transmembrane region" description="Helical" evidence="4">
    <location>
        <begin position="206"/>
        <end position="223"/>
    </location>
</feature>
<keyword evidence="5" id="KW-1185">Reference proteome</keyword>
<evidence type="ECO:0000313" key="5">
    <source>
        <dbReference type="Proteomes" id="UP000887572"/>
    </source>
</evidence>
<keyword evidence="4" id="KW-0813">Transport</keyword>
<proteinExistence type="inferred from homology"/>
<reference evidence="6" key="1">
    <citation type="submission" date="2022-11" db="UniProtKB">
        <authorList>
            <consortium name="WormBaseParasite"/>
        </authorList>
    </citation>
    <scope>IDENTIFICATION</scope>
</reference>
<evidence type="ECO:0000256" key="2">
    <source>
        <dbReference type="ARBA" id="ARBA00022989"/>
    </source>
</evidence>
<keyword evidence="4" id="KW-0406">Ion transport</keyword>
<protein>
    <recommendedName>
        <fullName evidence="4">Copper transport protein</fullName>
    </recommendedName>
</protein>
<evidence type="ECO:0000256" key="3">
    <source>
        <dbReference type="ARBA" id="ARBA00023136"/>
    </source>
</evidence>
<dbReference type="WBParaSite" id="Gr19_v10_g7628.t1">
    <property type="protein sequence ID" value="Gr19_v10_g7628.t1"/>
    <property type="gene ID" value="Gr19_v10_g7628"/>
</dbReference>
<evidence type="ECO:0000256" key="1">
    <source>
        <dbReference type="ARBA" id="ARBA00022692"/>
    </source>
</evidence>
<dbReference type="PANTHER" id="PTHR12483">
    <property type="entry name" value="SOLUTE CARRIER FAMILY 31 COPPER TRANSPORTERS"/>
    <property type="match status" value="1"/>
</dbReference>
<accession>A0A914I7H9</accession>
<sequence>MNQRLFCQIKPKSNIQKARDYSFVVQLSSSALLSQPFFDLLAKNPFNFAIPIWRLNRRCRTKKLSGENAIDGSEESKIHLWRPINGGYGFGGYGNGMMSAGYGGAGMYSYGMAMPFVHFGSDEYILFDFWHPFAPLGMAMSCLFVLVIAAGFEAIRWFRHICGRRAELVMPSDQTHNNGTLSSGNNPMMLAFGNVKVRFRAAAVDVLLYGVQLLISYALMIIVMTLNGWLILSVVIGQIVAKLLLRLITLDSMPQGNN</sequence>
<dbReference type="GO" id="GO:0016020">
    <property type="term" value="C:membrane"/>
    <property type="evidence" value="ECO:0007669"/>
    <property type="project" value="UniProtKB-SubCell"/>
</dbReference>
<dbReference type="PANTHER" id="PTHR12483:SF30">
    <property type="entry name" value="COPPER TRANSPORT PROTEIN"/>
    <property type="match status" value="1"/>
</dbReference>
<comment type="subcellular location">
    <subcellularLocation>
        <location evidence="4">Membrane</location>
        <topology evidence="4">Multi-pass membrane protein</topology>
    </subcellularLocation>
</comment>
<keyword evidence="1 4" id="KW-0812">Transmembrane</keyword>
<feature type="transmembrane region" description="Helical" evidence="4">
    <location>
        <begin position="133"/>
        <end position="155"/>
    </location>
</feature>
<dbReference type="AlphaFoldDB" id="A0A914I7H9"/>
<keyword evidence="4" id="KW-0187">Copper transport</keyword>
<keyword evidence="2 4" id="KW-1133">Transmembrane helix</keyword>
<keyword evidence="4" id="KW-0186">Copper</keyword>
<organism evidence="5 6">
    <name type="scientific">Globodera rostochiensis</name>
    <name type="common">Golden nematode worm</name>
    <name type="synonym">Heterodera rostochiensis</name>
    <dbReference type="NCBI Taxonomy" id="31243"/>
    <lineage>
        <taxon>Eukaryota</taxon>
        <taxon>Metazoa</taxon>
        <taxon>Ecdysozoa</taxon>
        <taxon>Nematoda</taxon>
        <taxon>Chromadorea</taxon>
        <taxon>Rhabditida</taxon>
        <taxon>Tylenchina</taxon>
        <taxon>Tylenchomorpha</taxon>
        <taxon>Tylenchoidea</taxon>
        <taxon>Heteroderidae</taxon>
        <taxon>Heteroderinae</taxon>
        <taxon>Globodera</taxon>
    </lineage>
</organism>
<evidence type="ECO:0000313" key="6">
    <source>
        <dbReference type="WBParaSite" id="Gr19_v10_g7628.t1"/>
    </source>
</evidence>
<keyword evidence="3 4" id="KW-0472">Membrane</keyword>
<dbReference type="InterPro" id="IPR007274">
    <property type="entry name" value="Cop_transporter"/>
</dbReference>
<dbReference type="Proteomes" id="UP000887572">
    <property type="component" value="Unplaced"/>
</dbReference>
<name>A0A914I7H9_GLORO</name>
<evidence type="ECO:0000256" key="4">
    <source>
        <dbReference type="RuleBase" id="RU367022"/>
    </source>
</evidence>
<comment type="similarity">
    <text evidence="4">Belongs to the copper transporter (Ctr) (TC 1.A.56) family. SLC31A subfamily.</text>
</comment>
<feature type="transmembrane region" description="Helical" evidence="4">
    <location>
        <begin position="229"/>
        <end position="248"/>
    </location>
</feature>